<reference evidence="1" key="1">
    <citation type="submission" date="2019-03" db="EMBL/GenBank/DDBJ databases">
        <authorList>
            <person name="Mank J."/>
            <person name="Almeida P."/>
        </authorList>
    </citation>
    <scope>NUCLEOTIDE SEQUENCE</scope>
    <source>
        <strain evidence="1">78183</strain>
    </source>
</reference>
<accession>A0A6N2NIQ9</accession>
<organism evidence="1">
    <name type="scientific">Salix viminalis</name>
    <name type="common">Common osier</name>
    <name type="synonym">Basket willow</name>
    <dbReference type="NCBI Taxonomy" id="40686"/>
    <lineage>
        <taxon>Eukaryota</taxon>
        <taxon>Viridiplantae</taxon>
        <taxon>Streptophyta</taxon>
        <taxon>Embryophyta</taxon>
        <taxon>Tracheophyta</taxon>
        <taxon>Spermatophyta</taxon>
        <taxon>Magnoliopsida</taxon>
        <taxon>eudicotyledons</taxon>
        <taxon>Gunneridae</taxon>
        <taxon>Pentapetalae</taxon>
        <taxon>rosids</taxon>
        <taxon>fabids</taxon>
        <taxon>Malpighiales</taxon>
        <taxon>Salicaceae</taxon>
        <taxon>Saliceae</taxon>
        <taxon>Salix</taxon>
    </lineage>
</organism>
<dbReference type="AlphaFoldDB" id="A0A6N2NIQ9"/>
<evidence type="ECO:0000313" key="1">
    <source>
        <dbReference type="EMBL" id="VFU65890.1"/>
    </source>
</evidence>
<sequence>MNLSYVVELVLPVKKLSFLEINDAKRPAHGRVRSAGYAKSQLCRYQNRNREWKVGFKKGRESLMHLGMMVLGRRRDDSSNEMGNGESC</sequence>
<proteinExistence type="predicted"/>
<protein>
    <submittedName>
        <fullName evidence="1">Uncharacterized protein</fullName>
    </submittedName>
</protein>
<gene>
    <name evidence="1" type="ORF">SVIM_LOCUS507620</name>
</gene>
<name>A0A6N2NIQ9_SALVM</name>
<dbReference type="EMBL" id="CAADRP010002307">
    <property type="protein sequence ID" value="VFU65890.1"/>
    <property type="molecule type" value="Genomic_DNA"/>
</dbReference>